<dbReference type="Gramene" id="NC1G0158040.1">
    <property type="protein sequence ID" value="NC1G0158040.1:cds"/>
    <property type="gene ID" value="NC1G0158040"/>
</dbReference>
<dbReference type="PANTHER" id="PTHR23155:SF1205">
    <property type="entry name" value="DISEASE RESISTANCE PROTEIN RPM1"/>
    <property type="match status" value="1"/>
</dbReference>
<gene>
    <name evidence="9" type="ORF">NYM_LOCUS2601</name>
</gene>
<dbReference type="Gene3D" id="1.10.8.430">
    <property type="entry name" value="Helical domain of apoptotic protease-activating factors"/>
    <property type="match status" value="1"/>
</dbReference>
<accession>A0A5K0UYN2</accession>
<evidence type="ECO:0000256" key="4">
    <source>
        <dbReference type="SAM" id="Coils"/>
    </source>
</evidence>
<dbReference type="InterPro" id="IPR002182">
    <property type="entry name" value="NB-ARC"/>
</dbReference>
<feature type="domain" description="Disease resistance R13L4/SHOC-2-like LRR" evidence="8">
    <location>
        <begin position="581"/>
        <end position="717"/>
    </location>
</feature>
<dbReference type="AlphaFoldDB" id="A0A5K0UYN2"/>
<organism evidence="9">
    <name type="scientific">Nymphaea colorata</name>
    <name type="common">pocket water lily</name>
    <dbReference type="NCBI Taxonomy" id="210225"/>
    <lineage>
        <taxon>Eukaryota</taxon>
        <taxon>Viridiplantae</taxon>
        <taxon>Streptophyta</taxon>
        <taxon>Embryophyta</taxon>
        <taxon>Tracheophyta</taxon>
        <taxon>Spermatophyta</taxon>
        <taxon>Magnoliopsida</taxon>
        <taxon>Nymphaeales</taxon>
        <taxon>Nymphaeaceae</taxon>
        <taxon>Nymphaea</taxon>
    </lineage>
</organism>
<dbReference type="PANTHER" id="PTHR23155">
    <property type="entry name" value="DISEASE RESISTANCE PROTEIN RP"/>
    <property type="match status" value="1"/>
</dbReference>
<dbReference type="Pfam" id="PF23559">
    <property type="entry name" value="WHD_DRP"/>
    <property type="match status" value="1"/>
</dbReference>
<dbReference type="InterPro" id="IPR044974">
    <property type="entry name" value="Disease_R_plants"/>
</dbReference>
<dbReference type="InterPro" id="IPR042197">
    <property type="entry name" value="Apaf_helical"/>
</dbReference>
<dbReference type="OMA" id="NECITID"/>
<keyword evidence="1" id="KW-0677">Repeat</keyword>
<dbReference type="InterPro" id="IPR041118">
    <property type="entry name" value="Rx_N"/>
</dbReference>
<feature type="domain" description="Disease resistance protein winged helix" evidence="7">
    <location>
        <begin position="461"/>
        <end position="526"/>
    </location>
</feature>
<evidence type="ECO:0000259" key="6">
    <source>
        <dbReference type="Pfam" id="PF18052"/>
    </source>
</evidence>
<sequence length="778" mass="88154">MALVVDAVAEIVISNLLGSVTSLLKDKVDLILNAKDEIKKLLRKLERLQKALKEVDRKPFFSNERDKDLEGELKDAFYDAQDIIQEYLTIIELSKRDKGSMSSWNKVRKPWITLCSCFKEHVSASYQLGNEVRRINEKLDEIEKNIKTMDFVNTTPKESSGEGPMGGVRDNPRETTHHIGTVQPHLGRADDKEKVKELLFDGSIESSVLGKRGVSIVSIVGQGGIGKTTLAKMIFKETEEQFGKRRWWVCVSKKPNRTDLLQKILKVVCKGSERELEGVTSLSDLCTRLQSELSKSRFLLVLDDIWELSWWGGEVEDTLRGGAKESKILITSRYIEVSQGIGAKMHKLPEMTFEESWSLFLDVALKEENELASHNLKDIGERIVDKCGGLPLVVQTVGSLMRTKRMTEDAWNSVEKSGIWEWSMPAASSSSSQYGDILPGLMLSYDDLPASLKSCFVYCCIYPKDYQIERDLLAMQWVAHGLIEEKKGMDVEVTANQCIDDLINRCMIEETEEGDVKLHDTLHDLASYIGRKEYSHASPTEHTRHLSLLDIDDAEMPMHNVSLVANKLRTLFCASLPSEHFTNIKWLRVLSLEECEMDELPNSIECLSLLKYLNLSYSDMKRLPSSIDRLWNLQTLDLSYSKIEEVPEEIGKLCNLRYLGLEGTEELKFVAEGLGKLTNLRTLKRFLLCNDKEDRRGCNIKELKDLNNLTGKLSIEGLGGARKEINLGKAQLLKEKHLLTGLKFDFEEQHDDKVADASEQSCMLDALEPPHCLKSLKN</sequence>
<dbReference type="SUPFAM" id="SSF52540">
    <property type="entry name" value="P-loop containing nucleoside triphosphate hydrolases"/>
    <property type="match status" value="1"/>
</dbReference>
<proteinExistence type="predicted"/>
<dbReference type="GO" id="GO:0043531">
    <property type="term" value="F:ADP binding"/>
    <property type="evidence" value="ECO:0007669"/>
    <property type="project" value="InterPro"/>
</dbReference>
<feature type="domain" description="NB-ARC" evidence="5">
    <location>
        <begin position="210"/>
        <end position="368"/>
    </location>
</feature>
<evidence type="ECO:0000256" key="2">
    <source>
        <dbReference type="ARBA" id="ARBA00022741"/>
    </source>
</evidence>
<protein>
    <recommendedName>
        <fullName evidence="10">NB-ARC domain-containing protein</fullName>
    </recommendedName>
</protein>
<dbReference type="Gene3D" id="1.10.10.10">
    <property type="entry name" value="Winged helix-like DNA-binding domain superfamily/Winged helix DNA-binding domain"/>
    <property type="match status" value="1"/>
</dbReference>
<dbReference type="Pfam" id="PF00931">
    <property type="entry name" value="NB-ARC"/>
    <property type="match status" value="1"/>
</dbReference>
<dbReference type="Pfam" id="PF23598">
    <property type="entry name" value="LRR_14"/>
    <property type="match status" value="1"/>
</dbReference>
<dbReference type="InterPro" id="IPR036388">
    <property type="entry name" value="WH-like_DNA-bd_sf"/>
</dbReference>
<dbReference type="CDD" id="cd14798">
    <property type="entry name" value="RX-CC_like"/>
    <property type="match status" value="1"/>
</dbReference>
<dbReference type="FunFam" id="1.10.10.10:FF:000322">
    <property type="entry name" value="Probable disease resistance protein At1g63360"/>
    <property type="match status" value="1"/>
</dbReference>
<keyword evidence="2" id="KW-0547">Nucleotide-binding</keyword>
<evidence type="ECO:0000313" key="9">
    <source>
        <dbReference type="EMBL" id="VVV33689.1"/>
    </source>
</evidence>
<dbReference type="InterPro" id="IPR055414">
    <property type="entry name" value="LRR_R13L4/SHOC2-like"/>
</dbReference>
<dbReference type="InterPro" id="IPR058922">
    <property type="entry name" value="WHD_DRP"/>
</dbReference>
<dbReference type="Gene3D" id="1.20.5.4130">
    <property type="match status" value="1"/>
</dbReference>
<reference evidence="9" key="1">
    <citation type="submission" date="2019-09" db="EMBL/GenBank/DDBJ databases">
        <authorList>
            <person name="Zhang L."/>
        </authorList>
    </citation>
    <scope>NUCLEOTIDE SEQUENCE</scope>
</reference>
<evidence type="ECO:0000259" key="8">
    <source>
        <dbReference type="Pfam" id="PF23598"/>
    </source>
</evidence>
<dbReference type="InterPro" id="IPR032675">
    <property type="entry name" value="LRR_dom_sf"/>
</dbReference>
<dbReference type="InterPro" id="IPR027417">
    <property type="entry name" value="P-loop_NTPase"/>
</dbReference>
<feature type="domain" description="Disease resistance N-terminal" evidence="6">
    <location>
        <begin position="12"/>
        <end position="101"/>
    </location>
</feature>
<dbReference type="Gene3D" id="3.80.10.10">
    <property type="entry name" value="Ribonuclease Inhibitor"/>
    <property type="match status" value="1"/>
</dbReference>
<dbReference type="EMBL" id="LR721774">
    <property type="protein sequence ID" value="VVV33689.1"/>
    <property type="molecule type" value="Genomic_DNA"/>
</dbReference>
<evidence type="ECO:0000256" key="3">
    <source>
        <dbReference type="ARBA" id="ARBA00022821"/>
    </source>
</evidence>
<dbReference type="InterPro" id="IPR038005">
    <property type="entry name" value="RX-like_CC"/>
</dbReference>
<name>A0A5K0UYN2_9MAGN</name>
<evidence type="ECO:0000259" key="7">
    <source>
        <dbReference type="Pfam" id="PF23559"/>
    </source>
</evidence>
<dbReference type="SUPFAM" id="SSF52058">
    <property type="entry name" value="L domain-like"/>
    <property type="match status" value="1"/>
</dbReference>
<evidence type="ECO:0000256" key="1">
    <source>
        <dbReference type="ARBA" id="ARBA00022737"/>
    </source>
</evidence>
<dbReference type="PRINTS" id="PR00364">
    <property type="entry name" value="DISEASERSIST"/>
</dbReference>
<dbReference type="Gene3D" id="3.40.50.300">
    <property type="entry name" value="P-loop containing nucleotide triphosphate hydrolases"/>
    <property type="match status" value="1"/>
</dbReference>
<keyword evidence="4" id="KW-0175">Coiled coil</keyword>
<feature type="coiled-coil region" evidence="4">
    <location>
        <begin position="24"/>
        <end position="58"/>
    </location>
</feature>
<evidence type="ECO:0000259" key="5">
    <source>
        <dbReference type="Pfam" id="PF00931"/>
    </source>
</evidence>
<dbReference type="GO" id="GO:0098542">
    <property type="term" value="P:defense response to other organism"/>
    <property type="evidence" value="ECO:0007669"/>
    <property type="project" value="TreeGrafter"/>
</dbReference>
<evidence type="ECO:0008006" key="10">
    <source>
        <dbReference type="Google" id="ProtNLM"/>
    </source>
</evidence>
<dbReference type="Pfam" id="PF18052">
    <property type="entry name" value="Rx_N"/>
    <property type="match status" value="1"/>
</dbReference>
<keyword evidence="3" id="KW-0611">Plant defense</keyword>